<reference evidence="5" key="1">
    <citation type="submission" date="2003-08" db="EMBL/GenBank/DDBJ databases">
        <authorList>
            <person name="Birren B."/>
            <person name="Nusbaum C."/>
            <person name="Abebe A."/>
            <person name="Abouelleil A."/>
            <person name="Adekoya E."/>
            <person name="Ait-zahra M."/>
            <person name="Allen N."/>
            <person name="Allen T."/>
            <person name="An P."/>
            <person name="Anderson M."/>
            <person name="Anderson S."/>
            <person name="Arachchi H."/>
            <person name="Armbruster J."/>
            <person name="Bachantsang P."/>
            <person name="Baldwin J."/>
            <person name="Barry A."/>
            <person name="Bayul T."/>
            <person name="Blitshsteyn B."/>
            <person name="Bloom T."/>
            <person name="Blye J."/>
            <person name="Boguslavskiy L."/>
            <person name="Borowsky M."/>
            <person name="Boukhgalter B."/>
            <person name="Brunache A."/>
            <person name="Butler J."/>
            <person name="Calixte N."/>
            <person name="Calvo S."/>
            <person name="Camarata J."/>
            <person name="Campo K."/>
            <person name="Chang J."/>
            <person name="Cheshatsang Y."/>
            <person name="Citroen M."/>
            <person name="Collymore A."/>
            <person name="Considine T."/>
            <person name="Cook A."/>
            <person name="Cooke P."/>
            <person name="Corum B."/>
            <person name="Cuomo C."/>
            <person name="David R."/>
            <person name="Dawoe T."/>
            <person name="Degray S."/>
            <person name="Dodge S."/>
            <person name="Dooley K."/>
            <person name="Dorje P."/>
            <person name="Dorjee K."/>
            <person name="Dorris L."/>
            <person name="Duffey N."/>
            <person name="Dupes A."/>
            <person name="Elkins T."/>
            <person name="Engels R."/>
            <person name="Erickson J."/>
            <person name="Farina A."/>
            <person name="Faro S."/>
            <person name="Ferreira P."/>
            <person name="Fischer H."/>
            <person name="Fitzgerald M."/>
            <person name="Foley K."/>
            <person name="Gage D."/>
            <person name="Galagan J."/>
            <person name="Gearin G."/>
            <person name="Gnerre S."/>
            <person name="Gnirke A."/>
            <person name="Goyette A."/>
            <person name="Graham J."/>
            <person name="Grandbois E."/>
            <person name="Gyaltsen K."/>
            <person name="Hafez N."/>
            <person name="Hagopian D."/>
            <person name="Hagos B."/>
            <person name="Hall J."/>
            <person name="Hatcher B."/>
            <person name="Heller A."/>
            <person name="Higgins H."/>
            <person name="Honan T."/>
            <person name="Horn A."/>
            <person name="Houde N."/>
            <person name="Hughes L."/>
            <person name="Hulme W."/>
            <person name="Husby E."/>
            <person name="Iliev I."/>
            <person name="Jaffe D."/>
            <person name="Jones C."/>
            <person name="Kamal M."/>
            <person name="Kamat A."/>
            <person name="Kamvysselis M."/>
            <person name="Karlsson E."/>
            <person name="Kells C."/>
            <person name="Kieu A."/>
            <person name="Kisner P."/>
            <person name="Kodira C."/>
            <person name="Kulbokas E."/>
            <person name="Labutti K."/>
            <person name="Lama D."/>
            <person name="Landers T."/>
            <person name="Leger J."/>
            <person name="Levine S."/>
            <person name="Lewis D."/>
            <person name="Lewis T."/>
            <person name="Lindblad-toh K."/>
            <person name="Liu X."/>
            <person name="Lokyitsang T."/>
            <person name="Lokyitsang Y."/>
            <person name="Lucien O."/>
            <person name="Lui A."/>
            <person name="Ma L.J."/>
            <person name="Mabbitt R."/>
            <person name="Macdonald J."/>
            <person name="Maclean C."/>
            <person name="Major J."/>
            <person name="Manning J."/>
            <person name="Marabella R."/>
            <person name="Maru K."/>
            <person name="Matthews C."/>
            <person name="Mauceli E."/>
            <person name="Mccarthy M."/>
            <person name="Mcdonough S."/>
            <person name="Mcghee T."/>
            <person name="Meldrim J."/>
            <person name="Meneus L."/>
            <person name="Mesirov J."/>
            <person name="Mihalev A."/>
            <person name="Mihova T."/>
            <person name="Mikkelsen T."/>
            <person name="Mlenga V."/>
            <person name="Moru K."/>
            <person name="Mozes J."/>
            <person name="Mulrain L."/>
            <person name="Munson G."/>
            <person name="Naylor J."/>
            <person name="Newes C."/>
            <person name="Nguyen C."/>
            <person name="Nguyen N."/>
            <person name="Nguyen T."/>
            <person name="Nicol R."/>
            <person name="Nielsen C."/>
            <person name="Nizzari M."/>
            <person name="Norbu C."/>
            <person name="Norbu N."/>
            <person name="O'donnell P."/>
            <person name="Okoawo O."/>
            <person name="O'leary S."/>
            <person name="Omotosho B."/>
            <person name="O'neill K."/>
            <person name="Osman S."/>
            <person name="Parker S."/>
            <person name="Perrin D."/>
            <person name="Phunkhang P."/>
            <person name="Piqani B."/>
            <person name="Purcell S."/>
            <person name="Rachupka T."/>
            <person name="Ramasamy U."/>
            <person name="Rameau R."/>
            <person name="Ray V."/>
            <person name="Raymond C."/>
            <person name="Retta R."/>
            <person name="Richardson S."/>
            <person name="Rise C."/>
            <person name="Rodriguez J."/>
            <person name="Rogers J."/>
            <person name="Rogov P."/>
            <person name="Rutman M."/>
            <person name="Schupbach R."/>
            <person name="Seaman C."/>
            <person name="Settipalli S."/>
            <person name="Sharpe T."/>
            <person name="Sheridan J."/>
            <person name="Sherpa N."/>
            <person name="Shi J."/>
            <person name="Smirnov S."/>
            <person name="Smith C."/>
            <person name="Sougnez C."/>
            <person name="Spencer B."/>
            <person name="Stalker J."/>
            <person name="Stange-thomann N."/>
            <person name="Stavropoulos S."/>
            <person name="Stetson K."/>
            <person name="Stone C."/>
            <person name="Stone S."/>
            <person name="Stubbs M."/>
            <person name="Talamas J."/>
            <person name="Tchuinga P."/>
            <person name="Tenzing P."/>
            <person name="Tesfaye S."/>
            <person name="Theodore J."/>
            <person name="Thoulutsang Y."/>
            <person name="Topham K."/>
            <person name="Towey S."/>
            <person name="Tsamla T."/>
            <person name="Tsomo N."/>
            <person name="Vallee D."/>
            <person name="Vassiliev H."/>
            <person name="Venkataraman V."/>
            <person name="Vinson J."/>
            <person name="Vo A."/>
            <person name="Wade C."/>
            <person name="Wang S."/>
            <person name="Wangchuk T."/>
            <person name="Wangdi T."/>
            <person name="Whittaker C."/>
            <person name="Wilkinson J."/>
            <person name="Wu Y."/>
            <person name="Wyman D."/>
            <person name="Yadav S."/>
            <person name="Yang S."/>
            <person name="Yang X."/>
            <person name="Yeager S."/>
            <person name="Yee E."/>
            <person name="Young G."/>
            <person name="Zainoun J."/>
            <person name="Zembeck L."/>
            <person name="Zimmer A."/>
            <person name="Zody M."/>
            <person name="Lander E."/>
        </authorList>
    </citation>
    <scope>NUCLEOTIDE SEQUENCE [LARGE SCALE GENOMIC DNA]</scope>
</reference>
<dbReference type="Pfam" id="PF07707">
    <property type="entry name" value="BACK"/>
    <property type="match status" value="1"/>
</dbReference>
<feature type="domain" description="BACK" evidence="3">
    <location>
        <begin position="79"/>
        <end position="181"/>
    </location>
</feature>
<reference evidence="4" key="2">
    <citation type="submission" date="2025-08" db="UniProtKB">
        <authorList>
            <consortium name="Ensembl"/>
        </authorList>
    </citation>
    <scope>IDENTIFICATION</scope>
</reference>
<evidence type="ECO:0000259" key="3">
    <source>
        <dbReference type="SMART" id="SM00875"/>
    </source>
</evidence>
<organism evidence="4 5">
    <name type="scientific">Ciona savignyi</name>
    <name type="common">Pacific transparent sea squirt</name>
    <dbReference type="NCBI Taxonomy" id="51511"/>
    <lineage>
        <taxon>Eukaryota</taxon>
        <taxon>Metazoa</taxon>
        <taxon>Chordata</taxon>
        <taxon>Tunicata</taxon>
        <taxon>Ascidiacea</taxon>
        <taxon>Phlebobranchia</taxon>
        <taxon>Cionidae</taxon>
        <taxon>Ciona</taxon>
    </lineage>
</organism>
<dbReference type="AlphaFoldDB" id="H2ZB15"/>
<evidence type="ECO:0000313" key="5">
    <source>
        <dbReference type="Proteomes" id="UP000007875"/>
    </source>
</evidence>
<proteinExistence type="predicted"/>
<dbReference type="Gene3D" id="1.25.40.420">
    <property type="match status" value="1"/>
</dbReference>
<keyword evidence="5" id="KW-1185">Reference proteome</keyword>
<sequence>MFVAREKKQGESNELTKIPLLGIKQTTVEQILRAMYSTSLTLSTHTVDDMLSAASFLRIPSVVVACGGFLGDLLCVKNCLRTLQVANLYNLNELLERCYSMACANFTRVSSQKEFLKLRYCELQTMLPRSDLSVPTELDAFNAVVRWMNADKATRTTYAARLMRHIRFPFIPEGDLVDQVESCDYVINVPEVAELVREAVRFHLLIYRRSILQGPRTIPRTTFKINAMIGCGGLSLKREGSLTDKVFYCDVNNGEWKLFTNLPEPRHHHGG</sequence>
<dbReference type="InterPro" id="IPR011705">
    <property type="entry name" value="BACK"/>
</dbReference>
<name>H2ZB15_CIOSA</name>
<evidence type="ECO:0000313" key="4">
    <source>
        <dbReference type="Ensembl" id="ENSCSAVP00000014780.1"/>
    </source>
</evidence>
<dbReference type="SUPFAM" id="SSF54695">
    <property type="entry name" value="POZ domain"/>
    <property type="match status" value="1"/>
</dbReference>
<accession>H2ZB15</accession>
<dbReference type="Ensembl" id="ENSCSAVT00000014953.1">
    <property type="protein sequence ID" value="ENSCSAVP00000014780.1"/>
    <property type="gene ID" value="ENSCSAVG00000008643.1"/>
</dbReference>
<evidence type="ECO:0000256" key="1">
    <source>
        <dbReference type="ARBA" id="ARBA00022441"/>
    </source>
</evidence>
<dbReference type="Pfam" id="PF00651">
    <property type="entry name" value="BTB"/>
    <property type="match status" value="1"/>
</dbReference>
<dbReference type="FunFam" id="1.25.40.420:FF:000001">
    <property type="entry name" value="Kelch-like family member 12"/>
    <property type="match status" value="1"/>
</dbReference>
<keyword evidence="2" id="KW-0677">Repeat</keyword>
<dbReference type="PANTHER" id="PTHR45632:SF10">
    <property type="entry name" value="BTB DOMAIN-CONTAINING PROTEIN"/>
    <property type="match status" value="1"/>
</dbReference>
<dbReference type="PANTHER" id="PTHR45632">
    <property type="entry name" value="LD33804P"/>
    <property type="match status" value="1"/>
</dbReference>
<dbReference type="Gene3D" id="3.30.710.10">
    <property type="entry name" value="Potassium Channel Kv1.1, Chain A"/>
    <property type="match status" value="1"/>
</dbReference>
<dbReference type="GeneTree" id="ENSGT00940000164143"/>
<dbReference type="Proteomes" id="UP000007875">
    <property type="component" value="Unassembled WGS sequence"/>
</dbReference>
<dbReference type="eggNOG" id="KOG4441">
    <property type="taxonomic scope" value="Eukaryota"/>
</dbReference>
<dbReference type="InterPro" id="IPR011333">
    <property type="entry name" value="SKP1/BTB/POZ_sf"/>
</dbReference>
<dbReference type="InParanoid" id="H2ZB15"/>
<evidence type="ECO:0000256" key="2">
    <source>
        <dbReference type="ARBA" id="ARBA00022737"/>
    </source>
</evidence>
<dbReference type="HOGENOM" id="CLU_1028692_0_0_1"/>
<dbReference type="InterPro" id="IPR000210">
    <property type="entry name" value="BTB/POZ_dom"/>
</dbReference>
<keyword evidence="1" id="KW-0880">Kelch repeat</keyword>
<dbReference type="SMART" id="SM00875">
    <property type="entry name" value="BACK"/>
    <property type="match status" value="1"/>
</dbReference>
<reference evidence="4" key="3">
    <citation type="submission" date="2025-09" db="UniProtKB">
        <authorList>
            <consortium name="Ensembl"/>
        </authorList>
    </citation>
    <scope>IDENTIFICATION</scope>
</reference>
<protein>
    <recommendedName>
        <fullName evidence="3">BACK domain-containing protein</fullName>
    </recommendedName>
</protein>
<dbReference type="OMA" id="MACANFT"/>
<dbReference type="STRING" id="51511.ENSCSAVP00000014780"/>